<feature type="domain" description="C2H2-type" evidence="9">
    <location>
        <begin position="115"/>
        <end position="142"/>
    </location>
</feature>
<dbReference type="PANTHER" id="PTHR23235:SF139">
    <property type="entry name" value="HUCKEBEIN"/>
    <property type="match status" value="1"/>
</dbReference>
<keyword evidence="3" id="KW-0677">Repeat</keyword>
<sequence>MSMNWFRPWQVDDDEPLGSDELQQQQSTSTAAKQEQNENVILTQSNYGFYYNYYYNQLLSFYNNYSLFTNHDNDLIANNPTDNLTILPSSSSPSAVEDLAKKNGQQINKERVKKFVCLECKNRFTNRSQLNSHIRTHTGERPFVCDFADCRKSFTRNEELTRHRRIHSGIRPYQCRTCHKRFGRKDHLSKHERTHQR</sequence>
<protein>
    <submittedName>
        <fullName evidence="10">Krueppel-like factor 9</fullName>
    </submittedName>
</protein>
<dbReference type="FunFam" id="3.30.160.60:FF:002689">
    <property type="entry name" value="Protein suppressor of hairy wing"/>
    <property type="match status" value="1"/>
</dbReference>
<evidence type="ECO:0000256" key="4">
    <source>
        <dbReference type="ARBA" id="ARBA00022771"/>
    </source>
</evidence>
<dbReference type="InterPro" id="IPR036236">
    <property type="entry name" value="Znf_C2H2_sf"/>
</dbReference>
<dbReference type="InterPro" id="IPR013087">
    <property type="entry name" value="Znf_C2H2_type"/>
</dbReference>
<dbReference type="GO" id="GO:0000981">
    <property type="term" value="F:DNA-binding transcription factor activity, RNA polymerase II-specific"/>
    <property type="evidence" value="ECO:0007669"/>
    <property type="project" value="TreeGrafter"/>
</dbReference>
<dbReference type="GO" id="GO:0005634">
    <property type="term" value="C:nucleus"/>
    <property type="evidence" value="ECO:0007669"/>
    <property type="project" value="UniProtKB-SubCell"/>
</dbReference>
<dbReference type="AlphaFoldDB" id="A0A9D4NZ99"/>
<evidence type="ECO:0000256" key="1">
    <source>
        <dbReference type="ARBA" id="ARBA00004123"/>
    </source>
</evidence>
<evidence type="ECO:0000256" key="5">
    <source>
        <dbReference type="ARBA" id="ARBA00022833"/>
    </source>
</evidence>
<evidence type="ECO:0000256" key="7">
    <source>
        <dbReference type="PROSITE-ProRule" id="PRU00042"/>
    </source>
</evidence>
<comment type="subcellular location">
    <subcellularLocation>
        <location evidence="1">Nucleus</location>
    </subcellularLocation>
</comment>
<dbReference type="SUPFAM" id="SSF57667">
    <property type="entry name" value="beta-beta-alpha zinc fingers"/>
    <property type="match status" value="2"/>
</dbReference>
<dbReference type="FunFam" id="3.30.160.60:FF:000630">
    <property type="entry name" value="Zinc finger protein 180"/>
    <property type="match status" value="1"/>
</dbReference>
<evidence type="ECO:0000313" key="10">
    <source>
        <dbReference type="EMBL" id="KAH7641176.1"/>
    </source>
</evidence>
<dbReference type="Proteomes" id="UP000828236">
    <property type="component" value="Unassembled WGS sequence"/>
</dbReference>
<proteinExistence type="predicted"/>
<name>A0A9D4NZ99_DERFA</name>
<evidence type="ECO:0000256" key="6">
    <source>
        <dbReference type="ARBA" id="ARBA00023242"/>
    </source>
</evidence>
<organism evidence="10">
    <name type="scientific">Dermatophagoides farinae</name>
    <name type="common">American house dust mite</name>
    <dbReference type="NCBI Taxonomy" id="6954"/>
    <lineage>
        <taxon>Eukaryota</taxon>
        <taxon>Metazoa</taxon>
        <taxon>Ecdysozoa</taxon>
        <taxon>Arthropoda</taxon>
        <taxon>Chelicerata</taxon>
        <taxon>Arachnida</taxon>
        <taxon>Acari</taxon>
        <taxon>Acariformes</taxon>
        <taxon>Sarcoptiformes</taxon>
        <taxon>Astigmata</taxon>
        <taxon>Psoroptidia</taxon>
        <taxon>Analgoidea</taxon>
        <taxon>Pyroglyphidae</taxon>
        <taxon>Dermatophagoidinae</taxon>
        <taxon>Dermatophagoides</taxon>
    </lineage>
</organism>
<feature type="compositionally biased region" description="Low complexity" evidence="8">
    <location>
        <begin position="23"/>
        <end position="34"/>
    </location>
</feature>
<evidence type="ECO:0000259" key="9">
    <source>
        <dbReference type="PROSITE" id="PS50157"/>
    </source>
</evidence>
<dbReference type="FunFam" id="3.30.160.60:FF:000125">
    <property type="entry name" value="Putative zinc finger protein 143"/>
    <property type="match status" value="1"/>
</dbReference>
<gene>
    <name evidence="10" type="ORF">HUG17_4220</name>
</gene>
<keyword evidence="4 7" id="KW-0863">Zinc-finger</keyword>
<dbReference type="Pfam" id="PF00096">
    <property type="entry name" value="zf-C2H2"/>
    <property type="match status" value="3"/>
</dbReference>
<dbReference type="PANTHER" id="PTHR23235">
    <property type="entry name" value="KRUEPPEL-LIKE TRANSCRIPTION FACTOR"/>
    <property type="match status" value="1"/>
</dbReference>
<dbReference type="GO" id="GO:0008270">
    <property type="term" value="F:zinc ion binding"/>
    <property type="evidence" value="ECO:0007669"/>
    <property type="project" value="UniProtKB-KW"/>
</dbReference>
<evidence type="ECO:0000256" key="3">
    <source>
        <dbReference type="ARBA" id="ARBA00022737"/>
    </source>
</evidence>
<evidence type="ECO:0000256" key="8">
    <source>
        <dbReference type="SAM" id="MobiDB-lite"/>
    </source>
</evidence>
<feature type="domain" description="C2H2-type" evidence="9">
    <location>
        <begin position="143"/>
        <end position="172"/>
    </location>
</feature>
<keyword evidence="6" id="KW-0539">Nucleus</keyword>
<reference evidence="10" key="1">
    <citation type="submission" date="2020-06" db="EMBL/GenBank/DDBJ databases">
        <authorList>
            <person name="Ji K."/>
            <person name="Li J."/>
        </authorList>
    </citation>
    <scope>NUCLEOTIDE SEQUENCE</scope>
    <source>
        <strain evidence="10">JKM2019</strain>
        <tissue evidence="10">Whole body</tissue>
    </source>
</reference>
<keyword evidence="2" id="KW-0479">Metal-binding</keyword>
<feature type="domain" description="C2H2-type" evidence="9">
    <location>
        <begin position="173"/>
        <end position="197"/>
    </location>
</feature>
<dbReference type="PROSITE" id="PS00028">
    <property type="entry name" value="ZINC_FINGER_C2H2_1"/>
    <property type="match status" value="3"/>
</dbReference>
<dbReference type="Gene3D" id="3.30.160.60">
    <property type="entry name" value="Classic Zinc Finger"/>
    <property type="match status" value="3"/>
</dbReference>
<evidence type="ECO:0000256" key="2">
    <source>
        <dbReference type="ARBA" id="ARBA00022723"/>
    </source>
</evidence>
<feature type="region of interest" description="Disordered" evidence="8">
    <location>
        <begin position="11"/>
        <end position="34"/>
    </location>
</feature>
<dbReference type="PROSITE" id="PS50157">
    <property type="entry name" value="ZINC_FINGER_C2H2_2"/>
    <property type="match status" value="3"/>
</dbReference>
<keyword evidence="5" id="KW-0862">Zinc</keyword>
<dbReference type="GO" id="GO:0000978">
    <property type="term" value="F:RNA polymerase II cis-regulatory region sequence-specific DNA binding"/>
    <property type="evidence" value="ECO:0007669"/>
    <property type="project" value="TreeGrafter"/>
</dbReference>
<dbReference type="SMART" id="SM00355">
    <property type="entry name" value="ZnF_C2H2"/>
    <property type="match status" value="3"/>
</dbReference>
<dbReference type="OrthoDB" id="8922241at2759"/>
<dbReference type="EMBL" id="SDOV01000004">
    <property type="protein sequence ID" value="KAH7641176.1"/>
    <property type="molecule type" value="Genomic_DNA"/>
</dbReference>
<accession>A0A9D4NZ99</accession>
<comment type="caution">
    <text evidence="10">The sequence shown here is derived from an EMBL/GenBank/DDBJ whole genome shotgun (WGS) entry which is preliminary data.</text>
</comment>
<reference evidence="10" key="2">
    <citation type="journal article" date="2021" name="World Allergy Organ. J.">
        <title>Chromosome-level assembly of Dermatophagoides farinae genome and transcriptome reveals two novel allergens Der f 37 and Der f 39.</title>
        <authorList>
            <person name="Chen J."/>
            <person name="Cai Z."/>
            <person name="Fan D."/>
            <person name="Hu J."/>
            <person name="Hou Y."/>
            <person name="He Y."/>
            <person name="Zhang Z."/>
            <person name="Zhao Z."/>
            <person name="Gao P."/>
            <person name="Hu W."/>
            <person name="Sun J."/>
            <person name="Li J."/>
            <person name="Ji K."/>
        </authorList>
    </citation>
    <scope>NUCLEOTIDE SEQUENCE</scope>
    <source>
        <strain evidence="10">JKM2019</strain>
    </source>
</reference>